<keyword evidence="6" id="KW-1185">Reference proteome</keyword>
<dbReference type="Pfam" id="PF00016">
    <property type="entry name" value="RuBisCO_large"/>
    <property type="match status" value="1"/>
</dbReference>
<comment type="function">
    <text evidence="2">RuBisCO catalyzes two reactions: the carboxylation of D-ribulose 1,5-bisphosphate, the primary event in carbon dioxide fixation, as well as the oxidative fragmentation of the pentose substrate in the photorespiration process. Both reactions occur simultaneously and in competition at the same active site.</text>
</comment>
<dbReference type="PANTHER" id="PTHR42704">
    <property type="entry name" value="RIBULOSE BISPHOSPHATE CARBOXYLASE"/>
    <property type="match status" value="1"/>
</dbReference>
<evidence type="ECO:0000256" key="2">
    <source>
        <dbReference type="ARBA" id="ARBA00025664"/>
    </source>
</evidence>
<dbReference type="SUPFAM" id="SSF51649">
    <property type="entry name" value="RuBisCo, C-terminal domain"/>
    <property type="match status" value="1"/>
</dbReference>
<dbReference type="InterPro" id="IPR036376">
    <property type="entry name" value="RuBisCO_lsu_C_sf"/>
</dbReference>
<dbReference type="EMBL" id="JAINDJ010000095">
    <property type="protein sequence ID" value="KAG9438460.1"/>
    <property type="molecule type" value="Genomic_DNA"/>
</dbReference>
<gene>
    <name evidence="5" type="ORF">H6P81_021601</name>
</gene>
<reference evidence="5 6" key="1">
    <citation type="submission" date="2021-07" db="EMBL/GenBank/DDBJ databases">
        <title>The Aristolochia fimbriata genome: insights into angiosperm evolution, floral development and chemical biosynthesis.</title>
        <authorList>
            <person name="Jiao Y."/>
        </authorList>
    </citation>
    <scope>NUCLEOTIDE SEQUENCE [LARGE SCALE GENOMIC DNA]</scope>
    <source>
        <strain evidence="5">IBCAS-2021</strain>
        <tissue evidence="5">Leaf</tissue>
    </source>
</reference>
<evidence type="ECO:0000256" key="1">
    <source>
        <dbReference type="ARBA" id="ARBA00022481"/>
    </source>
</evidence>
<feature type="domain" description="Ribulose bisphosphate carboxylase large subunit C-terminal" evidence="4">
    <location>
        <begin position="157"/>
        <end position="221"/>
    </location>
</feature>
<organism evidence="5 6">
    <name type="scientific">Aristolochia fimbriata</name>
    <name type="common">White veined hardy Dutchman's pipe vine</name>
    <dbReference type="NCBI Taxonomy" id="158543"/>
    <lineage>
        <taxon>Eukaryota</taxon>
        <taxon>Viridiplantae</taxon>
        <taxon>Streptophyta</taxon>
        <taxon>Embryophyta</taxon>
        <taxon>Tracheophyta</taxon>
        <taxon>Spermatophyta</taxon>
        <taxon>Magnoliopsida</taxon>
        <taxon>Magnoliidae</taxon>
        <taxon>Piperales</taxon>
        <taxon>Aristolochiaceae</taxon>
        <taxon>Aristolochia</taxon>
    </lineage>
</organism>
<accession>A0AAV7DR41</accession>
<dbReference type="Proteomes" id="UP000825729">
    <property type="component" value="Unassembled WGS sequence"/>
</dbReference>
<dbReference type="Gene3D" id="3.20.20.110">
    <property type="entry name" value="Ribulose bisphosphate carboxylase, large subunit, C-terminal domain"/>
    <property type="match status" value="1"/>
</dbReference>
<dbReference type="AlphaFoldDB" id="A0AAV7DR41"/>
<protein>
    <recommendedName>
        <fullName evidence="4">Ribulose bisphosphate carboxylase large subunit C-terminal domain-containing protein</fullName>
    </recommendedName>
</protein>
<evidence type="ECO:0000259" key="4">
    <source>
        <dbReference type="Pfam" id="PF00016"/>
    </source>
</evidence>
<evidence type="ECO:0000313" key="5">
    <source>
        <dbReference type="EMBL" id="KAG9438460.1"/>
    </source>
</evidence>
<dbReference type="InterPro" id="IPR000685">
    <property type="entry name" value="RuBisCO_lsu_C"/>
</dbReference>
<evidence type="ECO:0000256" key="3">
    <source>
        <dbReference type="ARBA" id="ARBA00025888"/>
    </source>
</evidence>
<evidence type="ECO:0000313" key="6">
    <source>
        <dbReference type="Proteomes" id="UP000825729"/>
    </source>
</evidence>
<dbReference type="PANTHER" id="PTHR42704:SF17">
    <property type="entry name" value="RIBULOSE BISPHOSPHATE CARBOXYLASE LARGE CHAIN"/>
    <property type="match status" value="1"/>
</dbReference>
<dbReference type="InterPro" id="IPR033966">
    <property type="entry name" value="RuBisCO"/>
</dbReference>
<dbReference type="GO" id="GO:0000287">
    <property type="term" value="F:magnesium ion binding"/>
    <property type="evidence" value="ECO:0007669"/>
    <property type="project" value="InterPro"/>
</dbReference>
<comment type="subunit">
    <text evidence="3">Heterohexadecamer of 8 large chains and 8 small chains; disulfide-linked. The disulfide link is formed within the large subunit homodimers.</text>
</comment>
<keyword evidence="1" id="KW-0488">Methylation</keyword>
<name>A0AAV7DR41_ARIFI</name>
<comment type="caution">
    <text evidence="5">The sequence shown here is derived from an EMBL/GenBank/DDBJ whole genome shotgun (WGS) entry which is preliminary data.</text>
</comment>
<sequence>MAFDAADSIASSFPTALAPANANAAGNPLPLPASSRRVRGDSRAAYSVLGDRLDYSISCRRKGADSTIIPSLASRSIPNSAKLVAFVQSALLAFTLKASSRKAAPETSAIRKDIKKFKDRITSFSNNGIGEDIGSDMLYDPIIEPLVQSSLAHFLYMKKIGGGTLGHPWGNAPGAVANRVALEASVQQARNEGRDLAREGNEVIREAAKWSPELAAACEVWREIKFE</sequence>
<dbReference type="GO" id="GO:0016984">
    <property type="term" value="F:ribulose-bisphosphate carboxylase activity"/>
    <property type="evidence" value="ECO:0007669"/>
    <property type="project" value="InterPro"/>
</dbReference>
<proteinExistence type="predicted"/>